<dbReference type="PANTHER" id="PTHR34185">
    <property type="entry name" value="DIADENYLATE CYCLASE"/>
    <property type="match status" value="1"/>
</dbReference>
<dbReference type="InterPro" id="IPR045585">
    <property type="entry name" value="CdaA_N"/>
</dbReference>
<organism evidence="12 13">
    <name type="scientific">Paludibacter jiangxiensis</name>
    <dbReference type="NCBI Taxonomy" id="681398"/>
    <lineage>
        <taxon>Bacteria</taxon>
        <taxon>Pseudomonadati</taxon>
        <taxon>Bacteroidota</taxon>
        <taxon>Bacteroidia</taxon>
        <taxon>Bacteroidales</taxon>
        <taxon>Paludibacteraceae</taxon>
        <taxon>Paludibacter</taxon>
    </lineage>
</organism>
<dbReference type="PIRSF" id="PIRSF004793">
    <property type="entry name" value="UCP004793"/>
    <property type="match status" value="1"/>
</dbReference>
<evidence type="ECO:0000256" key="4">
    <source>
        <dbReference type="ARBA" id="ARBA00022692"/>
    </source>
</evidence>
<protein>
    <recommendedName>
        <fullName evidence="10">Diadenylate cyclase</fullName>
        <shortName evidence="10">DAC</shortName>
        <ecNumber evidence="10">2.7.7.85</ecNumber>
    </recommendedName>
    <alternativeName>
        <fullName evidence="10">Cyclic-di-AMP synthase</fullName>
        <shortName evidence="10">c-di-AMP synthase</shortName>
    </alternativeName>
</protein>
<keyword evidence="5 10" id="KW-0548">Nucleotidyltransferase</keyword>
<dbReference type="FunFam" id="3.40.1700.10:FF:000002">
    <property type="entry name" value="Diadenylate cyclase"/>
    <property type="match status" value="1"/>
</dbReference>
<evidence type="ECO:0000313" key="13">
    <source>
        <dbReference type="Proteomes" id="UP000076586"/>
    </source>
</evidence>
<keyword evidence="9 10" id="KW-0472">Membrane</keyword>
<proteinExistence type="inferred from homology"/>
<feature type="transmembrane region" description="Helical" evidence="10">
    <location>
        <begin position="6"/>
        <end position="24"/>
    </location>
</feature>
<dbReference type="NCBIfam" id="TIGR00159">
    <property type="entry name" value="diadenylate cyclase CdaA"/>
    <property type="match status" value="1"/>
</dbReference>
<feature type="transmembrane region" description="Helical" evidence="10">
    <location>
        <begin position="36"/>
        <end position="55"/>
    </location>
</feature>
<keyword evidence="6 10" id="KW-0547">Nucleotide-binding</keyword>
<comment type="catalytic activity">
    <reaction evidence="1 10">
        <text>2 ATP = 3',3'-c-di-AMP + 2 diphosphate</text>
        <dbReference type="Rhea" id="RHEA:35655"/>
        <dbReference type="ChEBI" id="CHEBI:30616"/>
        <dbReference type="ChEBI" id="CHEBI:33019"/>
        <dbReference type="ChEBI" id="CHEBI:71500"/>
        <dbReference type="EC" id="2.7.7.85"/>
    </reaction>
</comment>
<evidence type="ECO:0000256" key="9">
    <source>
        <dbReference type="ARBA" id="ARBA00023136"/>
    </source>
</evidence>
<name>A0A170Y2M9_9BACT</name>
<evidence type="ECO:0000256" key="2">
    <source>
        <dbReference type="ARBA" id="ARBA00022475"/>
    </source>
</evidence>
<dbReference type="AlphaFoldDB" id="A0A170Y2M9"/>
<gene>
    <name evidence="10" type="primary">dacA</name>
    <name evidence="12" type="ORF">PJIAN_140</name>
</gene>
<dbReference type="InterPro" id="IPR034701">
    <property type="entry name" value="CdaA"/>
</dbReference>
<dbReference type="OrthoDB" id="9807385at2"/>
<reference evidence="13" key="1">
    <citation type="submission" date="2016-04" db="EMBL/GenBank/DDBJ databases">
        <title>Draft genome sequence of Paludibacter jiangxiensis strain NM7.</title>
        <authorList>
            <person name="Qiu Y."/>
            <person name="Matsuura N."/>
            <person name="Ohashi A."/>
            <person name="Tourlousse M.D."/>
            <person name="Sekiguchi Y."/>
        </authorList>
    </citation>
    <scope>NUCLEOTIDE SEQUENCE [LARGE SCALE GENOMIC DNA]</scope>
    <source>
        <strain evidence="13">NM7</strain>
    </source>
</reference>
<dbReference type="EMBL" id="BDCR01000001">
    <property type="protein sequence ID" value="GAT61461.1"/>
    <property type="molecule type" value="Genomic_DNA"/>
</dbReference>
<evidence type="ECO:0000256" key="1">
    <source>
        <dbReference type="ARBA" id="ARBA00000877"/>
    </source>
</evidence>
<keyword evidence="8 10" id="KW-1133">Transmembrane helix</keyword>
<accession>A0A170Y2M9</accession>
<dbReference type="GO" id="GO:0005524">
    <property type="term" value="F:ATP binding"/>
    <property type="evidence" value="ECO:0007669"/>
    <property type="project" value="UniProtKB-UniRule"/>
</dbReference>
<dbReference type="InterPro" id="IPR014046">
    <property type="entry name" value="C-di-AMP_synthase"/>
</dbReference>
<evidence type="ECO:0000313" key="12">
    <source>
        <dbReference type="EMBL" id="GAT61461.1"/>
    </source>
</evidence>
<dbReference type="PANTHER" id="PTHR34185:SF1">
    <property type="entry name" value="DIADENYLATE CYCLASE"/>
    <property type="match status" value="1"/>
</dbReference>
<feature type="domain" description="DAC" evidence="11">
    <location>
        <begin position="78"/>
        <end position="246"/>
    </location>
</feature>
<evidence type="ECO:0000256" key="6">
    <source>
        <dbReference type="ARBA" id="ARBA00022741"/>
    </source>
</evidence>
<evidence type="ECO:0000256" key="5">
    <source>
        <dbReference type="ARBA" id="ARBA00022695"/>
    </source>
</evidence>
<dbReference type="GO" id="GO:0106408">
    <property type="term" value="F:diadenylate cyclase activity"/>
    <property type="evidence" value="ECO:0007669"/>
    <property type="project" value="UniProtKB-EC"/>
</dbReference>
<dbReference type="Gene3D" id="3.40.1700.10">
    <property type="entry name" value="DNA integrity scanning protein, DisA, N-terminal domain"/>
    <property type="match status" value="1"/>
</dbReference>
<dbReference type="HAMAP" id="MF_01499">
    <property type="entry name" value="DacA"/>
    <property type="match status" value="1"/>
</dbReference>
<evidence type="ECO:0000256" key="10">
    <source>
        <dbReference type="HAMAP-Rule" id="MF_01499"/>
    </source>
</evidence>
<dbReference type="InterPro" id="IPR003390">
    <property type="entry name" value="DNA_integrity_scan_DisA_N"/>
</dbReference>
<feature type="transmembrane region" description="Helical" evidence="10">
    <location>
        <begin position="61"/>
        <end position="77"/>
    </location>
</feature>
<keyword evidence="2 10" id="KW-1003">Cell membrane</keyword>
<comment type="function">
    <text evidence="10">Catalyzes the condensation of 2 ATP molecules into cyclic di-AMP (c-di-AMP), a second messenger used to regulate differing processes in different bacteria.</text>
</comment>
<keyword evidence="4 10" id="KW-0812">Transmembrane</keyword>
<dbReference type="GO" id="GO:0006171">
    <property type="term" value="P:cAMP biosynthetic process"/>
    <property type="evidence" value="ECO:0007669"/>
    <property type="project" value="InterPro"/>
</dbReference>
<sequence>MGLEFGIKDIIDILLVAILFHQLYKLFRGTGVNNIFIGILSLIVVWFFVVYIFQLELLGSILNQLMNVGIVALIVIFQNEIRRFFFMVGSRNKWRFINKVAQIFGNKKEEETDNMSVTQLVIACSHMAKSKTGALIVLVHKSELEEFLHIGERIDANINASLIENIFFKNSPLHDGAMVISNKKIVSVASILPISENQHIPKHLGLRHRAALGITERSDASAIVVSEEKGTISYAVDGKISINISPEELQKTLSAGAI</sequence>
<dbReference type="Pfam" id="PF02457">
    <property type="entry name" value="DAC"/>
    <property type="match status" value="1"/>
</dbReference>
<dbReference type="RefSeq" id="WP_068701024.1">
    <property type="nucleotide sequence ID" value="NZ_BDCR01000001.1"/>
</dbReference>
<dbReference type="EC" id="2.7.7.85" evidence="10"/>
<dbReference type="Proteomes" id="UP000076586">
    <property type="component" value="Unassembled WGS sequence"/>
</dbReference>
<comment type="caution">
    <text evidence="12">The sequence shown here is derived from an EMBL/GenBank/DDBJ whole genome shotgun (WGS) entry which is preliminary data.</text>
</comment>
<reference evidence="13" key="2">
    <citation type="journal article" date="2017" name="Genome Announc.">
        <title>Draft genome sequence of Paludibacter jiangxiensis NM7(T), a propionate-producing fermentative bacterium.</title>
        <authorList>
            <person name="Qiu Y.-L."/>
            <person name="Tourlousse D.M."/>
            <person name="Matsuura N."/>
            <person name="Ohashi A."/>
            <person name="Sekiguchi Y."/>
        </authorList>
    </citation>
    <scope>NUCLEOTIDE SEQUENCE [LARGE SCALE GENOMIC DNA]</scope>
    <source>
        <strain evidence="13">NM7</strain>
    </source>
</reference>
<comment type="similarity">
    <text evidence="10">Belongs to the adenylate cyclase family. DacA/CdaA subfamily.</text>
</comment>
<dbReference type="InterPro" id="IPR050338">
    <property type="entry name" value="DisA"/>
</dbReference>
<evidence type="ECO:0000256" key="3">
    <source>
        <dbReference type="ARBA" id="ARBA00022679"/>
    </source>
</evidence>
<evidence type="ECO:0000256" key="8">
    <source>
        <dbReference type="ARBA" id="ARBA00022989"/>
    </source>
</evidence>
<dbReference type="InterPro" id="IPR036888">
    <property type="entry name" value="DNA_integrity_DisA_N_sf"/>
</dbReference>
<comment type="subunit">
    <text evidence="10">Probably a homodimer.</text>
</comment>
<dbReference type="GO" id="GO:0004016">
    <property type="term" value="F:adenylate cyclase activity"/>
    <property type="evidence" value="ECO:0007669"/>
    <property type="project" value="UniProtKB-UniRule"/>
</dbReference>
<dbReference type="SUPFAM" id="SSF143597">
    <property type="entry name" value="YojJ-like"/>
    <property type="match status" value="1"/>
</dbReference>
<dbReference type="Pfam" id="PF19293">
    <property type="entry name" value="CdaA_N"/>
    <property type="match status" value="1"/>
</dbReference>
<dbReference type="STRING" id="681398.PJIAN_140"/>
<comment type="caution">
    <text evidence="10">Lacks conserved residue(s) required for the propagation of feature annotation.</text>
</comment>
<evidence type="ECO:0000256" key="7">
    <source>
        <dbReference type="ARBA" id="ARBA00022840"/>
    </source>
</evidence>
<keyword evidence="13" id="KW-1185">Reference proteome</keyword>
<dbReference type="PROSITE" id="PS51794">
    <property type="entry name" value="DAC"/>
    <property type="match status" value="1"/>
</dbReference>
<keyword evidence="3 10" id="KW-0808">Transferase</keyword>
<evidence type="ECO:0000259" key="11">
    <source>
        <dbReference type="PROSITE" id="PS51794"/>
    </source>
</evidence>
<keyword evidence="7 10" id="KW-0067">ATP-binding</keyword>